<dbReference type="Proteomes" id="UP000009045">
    <property type="component" value="Plasmid pSmeSM11d"/>
</dbReference>
<organism evidence="2 3">
    <name type="scientific">Sinorhizobium meliloti (strain SM11)</name>
    <dbReference type="NCBI Taxonomy" id="707241"/>
    <lineage>
        <taxon>Bacteria</taxon>
        <taxon>Pseudomonadati</taxon>
        <taxon>Pseudomonadota</taxon>
        <taxon>Alphaproteobacteria</taxon>
        <taxon>Hyphomicrobiales</taxon>
        <taxon>Rhizobiaceae</taxon>
        <taxon>Sinorhizobium/Ensifer group</taxon>
        <taxon>Sinorhizobium</taxon>
    </lineage>
</organism>
<dbReference type="AlphaFoldDB" id="F7XH23"/>
<dbReference type="HOGENOM" id="CLU_1389400_0_0_5"/>
<accession>F7XH23</accession>
<proteinExistence type="predicted"/>
<keyword evidence="2" id="KW-0614">Plasmid</keyword>
<evidence type="ECO:0000313" key="3">
    <source>
        <dbReference type="Proteomes" id="UP000009045"/>
    </source>
</evidence>
<dbReference type="KEGG" id="smx:SM11_pD1017"/>
<protein>
    <submittedName>
        <fullName evidence="2">Uncharacterized protein</fullName>
    </submittedName>
</protein>
<feature type="region of interest" description="Disordered" evidence="1">
    <location>
        <begin position="166"/>
        <end position="196"/>
    </location>
</feature>
<reference evidence="2 3" key="1">
    <citation type="journal article" date="2011" name="J. Biotechnol.">
        <title>The complete genome sequence of the dominant Sinorhizobium meliloti field isolate SM11 extends the S. meliloti pan-genome.</title>
        <authorList>
            <person name="Schneiker-Bekel S."/>
            <person name="Wibberg D."/>
            <person name="Bekel T."/>
            <person name="Blom J."/>
            <person name="Linke B."/>
            <person name="Neuweger H."/>
            <person name="Stiens M."/>
            <person name="Vorholter F.J."/>
            <person name="Weidner S."/>
            <person name="Goesmann A."/>
            <person name="Puhler A."/>
            <person name="Schluter A."/>
        </authorList>
    </citation>
    <scope>NUCLEOTIDE SEQUENCE [LARGE SCALE GENOMIC DNA]</scope>
    <source>
        <strain evidence="2 3">SM11</strain>
        <plasmid evidence="3">pSmeSM11d</plasmid>
    </source>
</reference>
<dbReference type="EMBL" id="CP001832">
    <property type="protein sequence ID" value="AEH83849.1"/>
    <property type="molecule type" value="Genomic_DNA"/>
</dbReference>
<name>F7XH23_SINMM</name>
<sequence>MRGPARLASISWTVPPDVDLIAGAIGILMTDPDRRLQIEAYESIYCYRTRLFVERQGFAATGDIAVRRRVFRAVGPTAKFRRWKTPIGGCARRRKGCRLVWFAGAKVITSSCILRRVGTAMGPTCRPRISQTRDRLDGQASMADHIRPRRRVAPLWASDYPAHGSAVRSPQPIARPQMPHAGASLSRQFDVLPGTS</sequence>
<evidence type="ECO:0000313" key="2">
    <source>
        <dbReference type="EMBL" id="AEH83849.1"/>
    </source>
</evidence>
<geneLocation type="plasmid" evidence="2 3">
    <name>pSmeSM11d</name>
</geneLocation>
<evidence type="ECO:0000256" key="1">
    <source>
        <dbReference type="SAM" id="MobiDB-lite"/>
    </source>
</evidence>
<gene>
    <name evidence="2" type="ordered locus">SM11_pD1017</name>
</gene>